<accession>A0A663ENI6</accession>
<reference evidence="2" key="1">
    <citation type="submission" date="2025-08" db="UniProtKB">
        <authorList>
            <consortium name="Ensembl"/>
        </authorList>
    </citation>
    <scope>IDENTIFICATION</scope>
</reference>
<organism evidence="2 3">
    <name type="scientific">Aquila chrysaetos chrysaetos</name>
    <dbReference type="NCBI Taxonomy" id="223781"/>
    <lineage>
        <taxon>Eukaryota</taxon>
        <taxon>Metazoa</taxon>
        <taxon>Chordata</taxon>
        <taxon>Craniata</taxon>
        <taxon>Vertebrata</taxon>
        <taxon>Euteleostomi</taxon>
        <taxon>Archelosauria</taxon>
        <taxon>Archosauria</taxon>
        <taxon>Dinosauria</taxon>
        <taxon>Saurischia</taxon>
        <taxon>Theropoda</taxon>
        <taxon>Coelurosauria</taxon>
        <taxon>Aves</taxon>
        <taxon>Neognathae</taxon>
        <taxon>Neoaves</taxon>
        <taxon>Telluraves</taxon>
        <taxon>Accipitrimorphae</taxon>
        <taxon>Accipitriformes</taxon>
        <taxon>Accipitridae</taxon>
        <taxon>Accipitrinae</taxon>
        <taxon>Aquila</taxon>
    </lineage>
</organism>
<sequence length="231" mass="26141">GRVGGSWSPHRPAWYQQQLNVLQSEGGSFSCSHGRKSLVRTESCSPTCVRRCRRTSVPWALFRRYRQVPSAVPLLANVRMSIQVAQEKLRAEIYDRVNTCNMLLYQLRQRSRAQDELKRQLQHLQDTKMDDKWHQAQAVHRLENNIEKMLTKVHAGQKVTALYLAVRDVLRKVSSSSLCHHPTHFPCKGGELKGLNWCQGAALVGHPPESARSSCSSPSPHSAGDPWVSVR</sequence>
<keyword evidence="3" id="KW-1185">Reference proteome</keyword>
<dbReference type="Proteomes" id="UP000472275">
    <property type="component" value="Chromosome 10"/>
</dbReference>
<dbReference type="PANTHER" id="PTHR47115:SF1">
    <property type="entry name" value="COILED-COIL DOMAIN-CONTAINING PROTEIN 183"/>
    <property type="match status" value="1"/>
</dbReference>
<dbReference type="InParanoid" id="A0A663ENI6"/>
<reference evidence="2" key="2">
    <citation type="submission" date="2025-09" db="UniProtKB">
        <authorList>
            <consortium name="Ensembl"/>
        </authorList>
    </citation>
    <scope>IDENTIFICATION</scope>
</reference>
<name>A0A663ENI6_AQUCH</name>
<protein>
    <submittedName>
        <fullName evidence="2">Uncharacterized protein</fullName>
    </submittedName>
</protein>
<dbReference type="GeneTree" id="ENSGT00960000187204"/>
<dbReference type="Ensembl" id="ENSACCT00020014480.1">
    <property type="protein sequence ID" value="ENSACCP00020013860.1"/>
    <property type="gene ID" value="ENSACCG00020009553.1"/>
</dbReference>
<dbReference type="PANTHER" id="PTHR47115">
    <property type="entry name" value="COILED-COIL DOMAIN-CONTAINING PROTEIN 183"/>
    <property type="match status" value="1"/>
</dbReference>
<evidence type="ECO:0000256" key="1">
    <source>
        <dbReference type="SAM" id="MobiDB-lite"/>
    </source>
</evidence>
<feature type="compositionally biased region" description="Low complexity" evidence="1">
    <location>
        <begin position="208"/>
        <end position="222"/>
    </location>
</feature>
<dbReference type="InterPro" id="IPR043247">
    <property type="entry name" value="CCDC183"/>
</dbReference>
<evidence type="ECO:0000313" key="2">
    <source>
        <dbReference type="Ensembl" id="ENSACCP00020013860.1"/>
    </source>
</evidence>
<dbReference type="AlphaFoldDB" id="A0A663ENI6"/>
<evidence type="ECO:0000313" key="3">
    <source>
        <dbReference type="Proteomes" id="UP000472275"/>
    </source>
</evidence>
<feature type="region of interest" description="Disordered" evidence="1">
    <location>
        <begin position="208"/>
        <end position="231"/>
    </location>
</feature>
<proteinExistence type="predicted"/>